<keyword evidence="8" id="KW-0539">Nucleus</keyword>
<dbReference type="PROSITE" id="PS50157">
    <property type="entry name" value="ZINC_FINGER_C2H2_2"/>
    <property type="match status" value="2"/>
</dbReference>
<dbReference type="OrthoDB" id="6365676at2759"/>
<feature type="compositionally biased region" description="Polar residues" evidence="10">
    <location>
        <begin position="147"/>
        <end position="156"/>
    </location>
</feature>
<evidence type="ECO:0000313" key="12">
    <source>
        <dbReference type="EMBL" id="EFI91516.1"/>
    </source>
</evidence>
<accession>D8QKZ0</accession>
<keyword evidence="3" id="KW-0677">Repeat</keyword>
<dbReference type="VEuPathDB" id="FungiDB:SCHCODRAFT_02644583"/>
<evidence type="ECO:0000313" key="13">
    <source>
        <dbReference type="Proteomes" id="UP000007431"/>
    </source>
</evidence>
<evidence type="ECO:0000256" key="8">
    <source>
        <dbReference type="ARBA" id="ARBA00023242"/>
    </source>
</evidence>
<evidence type="ECO:0000256" key="9">
    <source>
        <dbReference type="PROSITE-ProRule" id="PRU00042"/>
    </source>
</evidence>
<feature type="region of interest" description="Disordered" evidence="10">
    <location>
        <begin position="273"/>
        <end position="472"/>
    </location>
</feature>
<dbReference type="Proteomes" id="UP000007431">
    <property type="component" value="Unassembled WGS sequence"/>
</dbReference>
<keyword evidence="2" id="KW-0479">Metal-binding</keyword>
<evidence type="ECO:0000259" key="11">
    <source>
        <dbReference type="PROSITE" id="PS50157"/>
    </source>
</evidence>
<feature type="compositionally biased region" description="Acidic residues" evidence="10">
    <location>
        <begin position="323"/>
        <end position="358"/>
    </location>
</feature>
<dbReference type="FunFam" id="3.30.160.60:FF:000125">
    <property type="entry name" value="Putative zinc finger protein 143"/>
    <property type="match status" value="1"/>
</dbReference>
<protein>
    <recommendedName>
        <fullName evidence="11">C2H2-type domain-containing protein</fullName>
    </recommendedName>
</protein>
<dbReference type="eggNOG" id="KOG1721">
    <property type="taxonomic scope" value="Eukaryota"/>
</dbReference>
<dbReference type="GO" id="GO:0008270">
    <property type="term" value="F:zinc ion binding"/>
    <property type="evidence" value="ECO:0007669"/>
    <property type="project" value="UniProtKB-KW"/>
</dbReference>
<name>D8QKZ0_SCHCM</name>
<evidence type="ECO:0000256" key="2">
    <source>
        <dbReference type="ARBA" id="ARBA00022723"/>
    </source>
</evidence>
<gene>
    <name evidence="12" type="ORF">SCHCODRAFT_258883</name>
</gene>
<organism evidence="13">
    <name type="scientific">Schizophyllum commune (strain H4-8 / FGSC 9210)</name>
    <name type="common">Split gill fungus</name>
    <dbReference type="NCBI Taxonomy" id="578458"/>
    <lineage>
        <taxon>Eukaryota</taxon>
        <taxon>Fungi</taxon>
        <taxon>Dikarya</taxon>
        <taxon>Basidiomycota</taxon>
        <taxon>Agaricomycotina</taxon>
        <taxon>Agaricomycetes</taxon>
        <taxon>Agaricomycetidae</taxon>
        <taxon>Agaricales</taxon>
        <taxon>Schizophyllaceae</taxon>
        <taxon>Schizophyllum</taxon>
    </lineage>
</organism>
<keyword evidence="4 9" id="KW-0863">Zinc-finger</keyword>
<keyword evidence="7" id="KW-0804">Transcription</keyword>
<keyword evidence="5" id="KW-0862">Zinc</keyword>
<dbReference type="PANTHER" id="PTHR46179:SF13">
    <property type="entry name" value="C2H2-TYPE DOMAIN-CONTAINING PROTEIN"/>
    <property type="match status" value="1"/>
</dbReference>
<evidence type="ECO:0000256" key="3">
    <source>
        <dbReference type="ARBA" id="ARBA00022737"/>
    </source>
</evidence>
<feature type="region of interest" description="Disordered" evidence="10">
    <location>
        <begin position="102"/>
        <end position="156"/>
    </location>
</feature>
<dbReference type="Pfam" id="PF00096">
    <property type="entry name" value="zf-C2H2"/>
    <property type="match status" value="2"/>
</dbReference>
<evidence type="ECO:0000256" key="5">
    <source>
        <dbReference type="ARBA" id="ARBA00022833"/>
    </source>
</evidence>
<dbReference type="Gene3D" id="3.30.160.60">
    <property type="entry name" value="Classic Zinc Finger"/>
    <property type="match status" value="2"/>
</dbReference>
<feature type="compositionally biased region" description="Low complexity" evidence="10">
    <location>
        <begin position="408"/>
        <end position="422"/>
    </location>
</feature>
<dbReference type="InterPro" id="IPR013087">
    <property type="entry name" value="Znf_C2H2_type"/>
</dbReference>
<proteinExistence type="predicted"/>
<dbReference type="InParanoid" id="D8QKZ0"/>
<evidence type="ECO:0000256" key="10">
    <source>
        <dbReference type="SAM" id="MobiDB-lite"/>
    </source>
</evidence>
<dbReference type="SMART" id="SM00355">
    <property type="entry name" value="ZnF_C2H2"/>
    <property type="match status" value="2"/>
</dbReference>
<dbReference type="AlphaFoldDB" id="D8QKZ0"/>
<evidence type="ECO:0000256" key="1">
    <source>
        <dbReference type="ARBA" id="ARBA00004123"/>
    </source>
</evidence>
<dbReference type="GO" id="GO:0000978">
    <property type="term" value="F:RNA polymerase II cis-regulatory region sequence-specific DNA binding"/>
    <property type="evidence" value="ECO:0007669"/>
    <property type="project" value="UniProtKB-ARBA"/>
</dbReference>
<feature type="domain" description="C2H2-type" evidence="11">
    <location>
        <begin position="504"/>
        <end position="534"/>
    </location>
</feature>
<evidence type="ECO:0000256" key="7">
    <source>
        <dbReference type="ARBA" id="ARBA00023163"/>
    </source>
</evidence>
<dbReference type="GeneID" id="9592969"/>
<feature type="domain" description="C2H2-type" evidence="11">
    <location>
        <begin position="535"/>
        <end position="559"/>
    </location>
</feature>
<dbReference type="EMBL" id="GL377317">
    <property type="protein sequence ID" value="EFI91516.1"/>
    <property type="molecule type" value="Genomic_DNA"/>
</dbReference>
<reference evidence="12 13" key="1">
    <citation type="journal article" date="2010" name="Nat. Biotechnol.">
        <title>Genome sequence of the model mushroom Schizophyllum commune.</title>
        <authorList>
            <person name="Ohm R.A."/>
            <person name="de Jong J.F."/>
            <person name="Lugones L.G."/>
            <person name="Aerts A."/>
            <person name="Kothe E."/>
            <person name="Stajich J.E."/>
            <person name="de Vries R.P."/>
            <person name="Record E."/>
            <person name="Levasseur A."/>
            <person name="Baker S.E."/>
            <person name="Bartholomew K.A."/>
            <person name="Coutinho P.M."/>
            <person name="Erdmann S."/>
            <person name="Fowler T.J."/>
            <person name="Gathman A.C."/>
            <person name="Lombard V."/>
            <person name="Henrissat B."/>
            <person name="Knabe N."/>
            <person name="Kuees U."/>
            <person name="Lilly W.W."/>
            <person name="Lindquist E."/>
            <person name="Lucas S."/>
            <person name="Magnuson J.K."/>
            <person name="Piumi F."/>
            <person name="Raudaskoski M."/>
            <person name="Salamov A."/>
            <person name="Schmutz J."/>
            <person name="Schwarze F.W.M.R."/>
            <person name="vanKuyk P.A."/>
            <person name="Horton J.S."/>
            <person name="Grigoriev I.V."/>
            <person name="Woesten H.A.B."/>
        </authorList>
    </citation>
    <scope>NUCLEOTIDE SEQUENCE [LARGE SCALE GENOMIC DNA]</scope>
    <source>
        <strain evidence="13">H4-8 / FGSC 9210</strain>
    </source>
</reference>
<dbReference type="HOGENOM" id="CLU_411060_0_0_1"/>
<dbReference type="GO" id="GO:0005634">
    <property type="term" value="C:nucleus"/>
    <property type="evidence" value="ECO:0007669"/>
    <property type="project" value="UniProtKB-SubCell"/>
</dbReference>
<comment type="subcellular location">
    <subcellularLocation>
        <location evidence="1">Nucleus</location>
    </subcellularLocation>
</comment>
<dbReference type="InterPro" id="IPR051061">
    <property type="entry name" value="Zinc_finger_trans_reg"/>
</dbReference>
<dbReference type="GO" id="GO:0000981">
    <property type="term" value="F:DNA-binding transcription factor activity, RNA polymerase II-specific"/>
    <property type="evidence" value="ECO:0007669"/>
    <property type="project" value="UniProtKB-ARBA"/>
</dbReference>
<dbReference type="PROSITE" id="PS00028">
    <property type="entry name" value="ZINC_FINGER_C2H2_1"/>
    <property type="match status" value="2"/>
</dbReference>
<evidence type="ECO:0000256" key="4">
    <source>
        <dbReference type="ARBA" id="ARBA00022771"/>
    </source>
</evidence>
<feature type="compositionally biased region" description="Low complexity" evidence="10">
    <location>
        <begin position="104"/>
        <end position="118"/>
    </location>
</feature>
<keyword evidence="13" id="KW-1185">Reference proteome</keyword>
<dbReference type="STRING" id="578458.D8QKZ0"/>
<dbReference type="OMA" id="PMSHRIQ"/>
<feature type="compositionally biased region" description="Basic and acidic residues" evidence="10">
    <location>
        <begin position="303"/>
        <end position="322"/>
    </location>
</feature>
<feature type="compositionally biased region" description="Low complexity" evidence="10">
    <location>
        <begin position="13"/>
        <end position="25"/>
    </location>
</feature>
<dbReference type="SUPFAM" id="SSF57667">
    <property type="entry name" value="beta-beta-alpha zinc fingers"/>
    <property type="match status" value="1"/>
</dbReference>
<evidence type="ECO:0000256" key="6">
    <source>
        <dbReference type="ARBA" id="ARBA00023015"/>
    </source>
</evidence>
<dbReference type="PANTHER" id="PTHR46179">
    <property type="entry name" value="ZINC FINGER PROTEIN"/>
    <property type="match status" value="1"/>
</dbReference>
<feature type="compositionally biased region" description="Low complexity" evidence="10">
    <location>
        <begin position="130"/>
        <end position="146"/>
    </location>
</feature>
<dbReference type="KEGG" id="scm:SCHCO_02644583"/>
<sequence>MSSPSSPTYPTFGGRSPYSSGSSASFPNEDSPGPDSAYEPVQNHDEPVVVASPSDYSYHLAIPGMAVYASQSDLHYPSDEHDAFSYPTSLMSAWNTDAKKRSLQHLYPQQQQPPSHSLPELDRSYKTLMAYNQQQAAQQSYQPQSSVSHHLPSTQSYYELDGGDSWQAYPSSLGQQHLGQQQQHLGQHYAGHGYAAVKQEEPAMSISSHQQQQQPRAVPQSMHAYQSSANMQAFYDEPHSQSYRSQHASHVTIPSSFEQQFVHLSDVSPVESSVSPVAGMQQPQPQYPSDMTVCDPHFVSGRRQREERYGTDRTSEPQGERDGDGEDDAEGEEDESDRGDEDVDMDGDDVAELEDDDEYVIRRGRRNSAPSEVGESRSLRLRSTPMRTAAARYNPYASESAPLRPRRASSMTAASSTSSTATLDDMYLPTLNGQPVTTRRRPRPATSLPIPVPVPNLTKKSRGRRVPTAPTPDSARLATVVRANADGQLQGGGRRGSTKGLRLYTCKVAGCGKCFARGEHLKRHVRSIHTHEKPHKCPYPGCGKDFSRHDNLGQHMRVHKDYVLPKGVSLNSFRA</sequence>
<dbReference type="InterPro" id="IPR036236">
    <property type="entry name" value="Znf_C2H2_sf"/>
</dbReference>
<keyword evidence="6" id="KW-0805">Transcription regulation</keyword>
<feature type="region of interest" description="Disordered" evidence="10">
    <location>
        <begin position="1"/>
        <end position="50"/>
    </location>
</feature>